<dbReference type="PANTHER" id="PTHR28027:SF1">
    <property type="entry name" value="CAMP INDEPENDENT REGULATORY PROTEIN (AFU_ORTHOLOGUE AFUA_3G09640)"/>
    <property type="match status" value="1"/>
</dbReference>
<accession>A0A0L6UCI5</accession>
<comment type="caution">
    <text evidence="2">The sequence shown here is derived from an EMBL/GenBank/DDBJ whole genome shotgun (WGS) entry which is preliminary data.</text>
</comment>
<feature type="region of interest" description="Disordered" evidence="1">
    <location>
        <begin position="271"/>
        <end position="429"/>
    </location>
</feature>
<dbReference type="InterPro" id="IPR018608">
    <property type="entry name" value="Gti1/Pac2"/>
</dbReference>
<feature type="compositionally biased region" description="Polar residues" evidence="1">
    <location>
        <begin position="368"/>
        <end position="380"/>
    </location>
</feature>
<name>A0A0L6UCI5_9BASI</name>
<feature type="compositionally biased region" description="Polar residues" evidence="1">
    <location>
        <begin position="414"/>
        <end position="429"/>
    </location>
</feature>
<gene>
    <name evidence="2" type="ORF">VP01_743g2</name>
</gene>
<dbReference type="VEuPathDB" id="FungiDB:VP01_743g2"/>
<evidence type="ECO:0000313" key="2">
    <source>
        <dbReference type="EMBL" id="KNZ46246.1"/>
    </source>
</evidence>
<dbReference type="EMBL" id="LAVV01012872">
    <property type="protein sequence ID" value="KNZ46246.1"/>
    <property type="molecule type" value="Genomic_DNA"/>
</dbReference>
<dbReference type="Proteomes" id="UP000037035">
    <property type="component" value="Unassembled WGS sequence"/>
</dbReference>
<proteinExistence type="predicted"/>
<reference evidence="2 3" key="1">
    <citation type="submission" date="2015-08" db="EMBL/GenBank/DDBJ databases">
        <title>Next Generation Sequencing and Analysis of the Genome of Puccinia sorghi L Schw, the Causal Agent of Maize Common Rust.</title>
        <authorList>
            <person name="Rochi L."/>
            <person name="Burguener G."/>
            <person name="Darino M."/>
            <person name="Turjanski A."/>
            <person name="Kreff E."/>
            <person name="Dieguez M.J."/>
            <person name="Sacco F."/>
        </authorList>
    </citation>
    <scope>NUCLEOTIDE SEQUENCE [LARGE SCALE GENOMIC DNA]</scope>
    <source>
        <strain evidence="2 3">RO10H11247</strain>
    </source>
</reference>
<keyword evidence="3" id="KW-1185">Reference proteome</keyword>
<feature type="compositionally biased region" description="Basic and acidic residues" evidence="1">
    <location>
        <begin position="499"/>
        <end position="516"/>
    </location>
</feature>
<dbReference type="OrthoDB" id="5572844at2759"/>
<protein>
    <recommendedName>
        <fullName evidence="4">cAMP-independent regulatory protein pac2</fullName>
    </recommendedName>
</protein>
<dbReference type="GO" id="GO:0003677">
    <property type="term" value="F:DNA binding"/>
    <property type="evidence" value="ECO:0007669"/>
    <property type="project" value="TreeGrafter"/>
</dbReference>
<sequence>MHDRRDRTSWAYQLPPNLAPPIPYAESSGVPAFPPSSSHMLSSPIAHALMPSHHQHHSQQRLSTHPPNSTNFLSSFRCASSNSDYRNEQDSVTQQQRQHQDQVARQVASLVSYQLYLPPSFTMMTETWFGLVQTPRDAYLLLEACRVGMLHRITRRLTDLERSQVIRPGAVFVWEEKEAGIKRWTDHVRWSPSRVSGAFLIYSELLSATRDSHLHVSDPLLKQSFSSTTLDGDRLHLIAYYSKSALDAGHLRTPAVDETLRSIVVPTGVYPDHRATGGVEDQASRDRQRSSLIPRTAVGSYETSHSIPSSSSLDSAASSLDTPHLHPSTPTQLSEVITYPRPSLPEASQPHHLTRPLSNPRGAKEYNYGSQPDYYSSFYNQPLAPSFPERQALPSDTTRWDSFPANVPSWEAGTESSTATSEPSNSYPNVTTTTPVASVLTSPNHPSMSALGVWGEQDGDKTERRITASTTTHRLAAHSSLLAGSNTHGYHPYARIPERERMSKDRRIEAKQRDNRGFSYDPTTAPGTPQDRVYNSLPPLHGTKMNDSPPLSSSNTPTPTTLAAVGDGPQ</sequence>
<feature type="region of interest" description="Disordered" evidence="1">
    <location>
        <begin position="499"/>
        <end position="570"/>
    </location>
</feature>
<dbReference type="PANTHER" id="PTHR28027">
    <property type="entry name" value="TRANSCRIPTIONAL REGULATOR MIT1"/>
    <property type="match status" value="1"/>
</dbReference>
<feature type="compositionally biased region" description="Low complexity" evidence="1">
    <location>
        <begin position="309"/>
        <end position="321"/>
    </location>
</feature>
<evidence type="ECO:0000313" key="3">
    <source>
        <dbReference type="Proteomes" id="UP000037035"/>
    </source>
</evidence>
<feature type="compositionally biased region" description="Low complexity" evidence="1">
    <location>
        <begin position="548"/>
        <end position="562"/>
    </location>
</feature>
<evidence type="ECO:0000256" key="1">
    <source>
        <dbReference type="SAM" id="MobiDB-lite"/>
    </source>
</evidence>
<dbReference type="Pfam" id="PF09729">
    <property type="entry name" value="Gti1_Pac2"/>
    <property type="match status" value="1"/>
</dbReference>
<organism evidence="2 3">
    <name type="scientific">Puccinia sorghi</name>
    <dbReference type="NCBI Taxonomy" id="27349"/>
    <lineage>
        <taxon>Eukaryota</taxon>
        <taxon>Fungi</taxon>
        <taxon>Dikarya</taxon>
        <taxon>Basidiomycota</taxon>
        <taxon>Pucciniomycotina</taxon>
        <taxon>Pucciniomycetes</taxon>
        <taxon>Pucciniales</taxon>
        <taxon>Pucciniaceae</taxon>
        <taxon>Puccinia</taxon>
    </lineage>
</organism>
<dbReference type="AlphaFoldDB" id="A0A0L6UCI5"/>
<evidence type="ECO:0008006" key="4">
    <source>
        <dbReference type="Google" id="ProtNLM"/>
    </source>
</evidence>